<evidence type="ECO:0000313" key="1">
    <source>
        <dbReference type="EMBL" id="SET38244.1"/>
    </source>
</evidence>
<accession>A0A1I0E245</accession>
<dbReference type="EMBL" id="FOHW01000012">
    <property type="protein sequence ID" value="SET38244.1"/>
    <property type="molecule type" value="Genomic_DNA"/>
</dbReference>
<dbReference type="Proteomes" id="UP000182332">
    <property type="component" value="Unassembled WGS sequence"/>
</dbReference>
<organism evidence="1 2">
    <name type="scientific">Pseudomonas graminis</name>
    <dbReference type="NCBI Taxonomy" id="158627"/>
    <lineage>
        <taxon>Bacteria</taxon>
        <taxon>Pseudomonadati</taxon>
        <taxon>Pseudomonadota</taxon>
        <taxon>Gammaproteobacteria</taxon>
        <taxon>Pseudomonadales</taxon>
        <taxon>Pseudomonadaceae</taxon>
        <taxon>Pseudomonas</taxon>
    </lineage>
</organism>
<reference evidence="1 2" key="1">
    <citation type="submission" date="2016-10" db="EMBL/GenBank/DDBJ databases">
        <authorList>
            <person name="de Groot N.N."/>
        </authorList>
    </citation>
    <scope>NUCLEOTIDE SEQUENCE [LARGE SCALE GENOMIC DNA]</scope>
    <source>
        <strain evidence="1 2">DSM 11363</strain>
    </source>
</reference>
<sequence length="95" mass="10298">MTLRTSISSEAITHHTAKLIARQPASSRLKPVLHLNCMHSVGLAARAIVGPALAGKGPGSTLQDFVYPCIQTPLRNVLTQRSPSATHCRYVQRIQ</sequence>
<gene>
    <name evidence="1" type="ORF">SAMN05216197_11219</name>
</gene>
<evidence type="ECO:0000313" key="2">
    <source>
        <dbReference type="Proteomes" id="UP000182332"/>
    </source>
</evidence>
<dbReference type="AlphaFoldDB" id="A0A1I0E245"/>
<protein>
    <submittedName>
        <fullName evidence="1">Uncharacterized protein</fullName>
    </submittedName>
</protein>
<proteinExistence type="predicted"/>
<name>A0A1I0E245_9PSED</name>